<dbReference type="NCBIfam" id="TIGR02556">
    <property type="entry name" value="cas_TM1802"/>
    <property type="match status" value="1"/>
</dbReference>
<dbReference type="AlphaFoldDB" id="A0A3M0SWF7"/>
<protein>
    <submittedName>
        <fullName evidence="1">TIGR02556 family CRISPR-associated protein</fullName>
    </submittedName>
</protein>
<evidence type="ECO:0000313" key="2">
    <source>
        <dbReference type="Proteomes" id="UP000277999"/>
    </source>
</evidence>
<sequence length="650" mass="74978">MLEGIIQIGNSMLSDRGDMLSNLIKEVPSKNRKEKQMHVLKICFNTQKDEFKLDPKEEIGSGTALKYAFIGSADGPASPQWFATSNSYLYHITETLSNLTKVDLGNELNEKIKIIFKNYYVDLGNKFKPKNRYILNYKKCGIGEADVLETLNKVQDEETEEDEKQRYKNITSSLKKIYSKEFESYVKTQFDMKKDEIGLYTIFIDDKPLSDFKEYRQAILKSKQNSKGNKKVKGCCSMCGSGENLTSDLSKMKIKYYTTNQIIFASELKSYDRNMLLCSNCLNKLISGENYIKNKLNTRLIGFTVYLIPHFILGNPMNKKDLDKISDNIQHSFNTVKNLTGVDDFKTEIQNIKDMNDEDTYFLINIMFYKKSNQATKIQKLIKDVNPSVFGKIMDEFYDVGKLSRKIMGINYKLKIDLQTFYFMTPIRLKNSEPMNYRKLLQMYDAILTQRSLKLDEFIRGVISCAKIEFFDEQGYNVNGKSGIYNTILKANFCIKFLEYMGCIKEGEKMDVSNLEVEDDLKTYIVNMGYDEQQSAMFLLGCLIGEIGNAQYKKSKNAGGEGRKPILNKLNFGGVDKSKVIRLTNEVFNKLIQEKIRKYNEVTFSECKRLMDASQNSWKLNKHENLFYILSGYSYVTTKAMLNKGGKENE</sequence>
<comment type="caution">
    <text evidence="1">The sequence shown here is derived from an EMBL/GenBank/DDBJ whole genome shotgun (WGS) entry which is preliminary data.</text>
</comment>
<dbReference type="Proteomes" id="UP000277999">
    <property type="component" value="Unassembled WGS sequence"/>
</dbReference>
<dbReference type="InterPro" id="IPR013420">
    <property type="entry name" value="CRISPR-assoc_prot_Cas8b/Csh1_C"/>
</dbReference>
<dbReference type="InterPro" id="IPR013389">
    <property type="entry name" value="CRISPR-assoc_prot_Cas8b"/>
</dbReference>
<organism evidence="1 2">
    <name type="scientific">Clostridium autoethanogenum</name>
    <dbReference type="NCBI Taxonomy" id="84023"/>
    <lineage>
        <taxon>Bacteria</taxon>
        <taxon>Bacillati</taxon>
        <taxon>Bacillota</taxon>
        <taxon>Clostridia</taxon>
        <taxon>Eubacteriales</taxon>
        <taxon>Clostridiaceae</taxon>
        <taxon>Clostridium</taxon>
    </lineage>
</organism>
<gene>
    <name evidence="1" type="ORF">D9O40_06850</name>
</gene>
<dbReference type="NCBIfam" id="TIGR02591">
    <property type="entry name" value="cas_Csh1"/>
    <property type="match status" value="1"/>
</dbReference>
<name>A0A3M0SWF7_9CLOT</name>
<evidence type="ECO:0000313" key="1">
    <source>
        <dbReference type="EMBL" id="RMD02172.1"/>
    </source>
</evidence>
<proteinExistence type="predicted"/>
<dbReference type="EMBL" id="RFAQ01000015">
    <property type="protein sequence ID" value="RMD02172.1"/>
    <property type="molecule type" value="Genomic_DNA"/>
</dbReference>
<reference evidence="1 2" key="1">
    <citation type="submission" date="2018-10" db="EMBL/GenBank/DDBJ databases">
        <title>Genome-centric metagenomics revealed C2 chemical producing, CO utilizing Clostridium with novel acetogenic gene cluster.</title>
        <authorList>
            <person name="Kang H."/>
            <person name="Park B."/>
            <person name="Choi I.G."/>
            <person name="Chang I.S."/>
        </authorList>
    </citation>
    <scope>NUCLEOTIDE SEQUENCE [LARGE SCALE GENOMIC DNA]</scope>
    <source>
        <strain evidence="1 2">H21-9</strain>
    </source>
</reference>
<accession>A0A3M0SWF7</accession>
<dbReference type="RefSeq" id="WP_122058516.1">
    <property type="nucleotide sequence ID" value="NZ_RFAQ01000015.1"/>
</dbReference>
<dbReference type="CDD" id="cd09730">
    <property type="entry name" value="Cas8a1_I-A"/>
    <property type="match status" value="1"/>
</dbReference>
<dbReference type="Pfam" id="PF09484">
    <property type="entry name" value="Cas_TM1802"/>
    <property type="match status" value="1"/>
</dbReference>